<dbReference type="RefSeq" id="WP_100258231.1">
    <property type="nucleotide sequence ID" value="NZ_CP011797.1"/>
</dbReference>
<dbReference type="Gene3D" id="2.40.160.10">
    <property type="entry name" value="Porin"/>
    <property type="match status" value="1"/>
</dbReference>
<reference evidence="2 3" key="1">
    <citation type="journal article" date="2017" name="Environ. Microbiol.">
        <title>Genomic and physiological analyses of 'Reinekea forsetii' reveal a versatile opportunistic lifestyle during spring algae blooms.</title>
        <authorList>
            <person name="Avci B."/>
            <person name="Hahnke R.L."/>
            <person name="Chafee M."/>
            <person name="Fischer T."/>
            <person name="Gruber-Vodicka H."/>
            <person name="Tegetmeyer H.E."/>
            <person name="Harder J."/>
            <person name="Fuchs B.M."/>
            <person name="Amann R.I."/>
            <person name="Teeling H."/>
        </authorList>
    </citation>
    <scope>NUCLEOTIDE SEQUENCE [LARGE SCALE GENOMIC DNA]</scope>
    <source>
        <strain evidence="2 3">Hel1_31_D35</strain>
    </source>
</reference>
<feature type="chain" id="PRO_5014791258" description="Porin" evidence="1">
    <location>
        <begin position="21"/>
        <end position="361"/>
    </location>
</feature>
<dbReference type="OrthoDB" id="6197565at2"/>
<organism evidence="2 3">
    <name type="scientific">Reinekea forsetii</name>
    <dbReference type="NCBI Taxonomy" id="1336806"/>
    <lineage>
        <taxon>Bacteria</taxon>
        <taxon>Pseudomonadati</taxon>
        <taxon>Pseudomonadota</taxon>
        <taxon>Gammaproteobacteria</taxon>
        <taxon>Oceanospirillales</taxon>
        <taxon>Saccharospirillaceae</taxon>
        <taxon>Reinekea</taxon>
    </lineage>
</organism>
<feature type="signal peptide" evidence="1">
    <location>
        <begin position="1"/>
        <end position="20"/>
    </location>
</feature>
<dbReference type="InterPro" id="IPR023614">
    <property type="entry name" value="Porin_dom_sf"/>
</dbReference>
<gene>
    <name evidence="2" type="ORF">REIFOR_02891</name>
</gene>
<keyword evidence="3" id="KW-1185">Reference proteome</keyword>
<dbReference type="Proteomes" id="UP000229757">
    <property type="component" value="Chromosome"/>
</dbReference>
<sequence>MKAIFAVTALAAAISGQALAADTETTTTFSGALDARVIYNMAGATEVLTPLDSTFDVDLNDDDDFLYGISMEVAVTNGPFSGSLGIESDEDTGVTATLGDLVVTDGNLSFGQVGGLMSTDEYIDASVTMAGDDDMEDGIAFRYVAAEGVTVQLGGDEANTTGTSIIASAQYAGAAGSLAYVVEGQMKASALGSELGLDAPMFVGAAATYSADIATVMAALNYTSDTAGATDTDYAVNATTTVAGATLTVGYLEPSTETTDDEEMFGGVSYAIDVITLSAGYKMTTLADAGDEVTAGLGYSAGLMAYSADVTLGEFDAATASDALIELNATYSAASGVSYYGDYAMQGDATNSVTLGAKYSF</sequence>
<name>A0A2K8KTS8_9GAMM</name>
<evidence type="ECO:0000313" key="2">
    <source>
        <dbReference type="EMBL" id="ATX78012.1"/>
    </source>
</evidence>
<protein>
    <recommendedName>
        <fullName evidence="4">Porin</fullName>
    </recommendedName>
</protein>
<evidence type="ECO:0008006" key="4">
    <source>
        <dbReference type="Google" id="ProtNLM"/>
    </source>
</evidence>
<accession>A0A2K8KTS8</accession>
<dbReference type="EMBL" id="CP011797">
    <property type="protein sequence ID" value="ATX78012.1"/>
    <property type="molecule type" value="Genomic_DNA"/>
</dbReference>
<evidence type="ECO:0000256" key="1">
    <source>
        <dbReference type="SAM" id="SignalP"/>
    </source>
</evidence>
<dbReference type="KEGG" id="rfo:REIFOR_02891"/>
<evidence type="ECO:0000313" key="3">
    <source>
        <dbReference type="Proteomes" id="UP000229757"/>
    </source>
</evidence>
<proteinExistence type="predicted"/>
<keyword evidence="1" id="KW-0732">Signal</keyword>
<dbReference type="AlphaFoldDB" id="A0A2K8KTS8"/>
<dbReference type="SUPFAM" id="SSF56935">
    <property type="entry name" value="Porins"/>
    <property type="match status" value="1"/>
</dbReference>